<accession>A0A388T7K0</accession>
<dbReference type="Proteomes" id="UP000276170">
    <property type="component" value="Unassembled WGS sequence"/>
</dbReference>
<dbReference type="EMBL" id="BGZM01000003">
    <property type="protein sequence ID" value="GBR72301.1"/>
    <property type="molecule type" value="Genomic_DNA"/>
</dbReference>
<proteinExistence type="predicted"/>
<evidence type="ECO:0000313" key="2">
    <source>
        <dbReference type="Proteomes" id="UP000276170"/>
    </source>
</evidence>
<keyword evidence="2" id="KW-1185">Reference proteome</keyword>
<comment type="caution">
    <text evidence="1">The sequence shown here is derived from an EMBL/GenBank/DDBJ whole genome shotgun (WGS) entry which is preliminary data.</text>
</comment>
<reference evidence="1 2" key="1">
    <citation type="journal article" date="2019" name="ISME J.">
        <title>Genome analyses of uncultured TG2/ZB3 bacteria in 'Margulisbacteria' specifically attached to ectosymbiotic spirochetes of protists in the termite gut.</title>
        <authorList>
            <person name="Utami Y.D."/>
            <person name="Kuwahara H."/>
            <person name="Igai K."/>
            <person name="Murakami T."/>
            <person name="Sugaya K."/>
            <person name="Morikawa T."/>
            <person name="Nagura Y."/>
            <person name="Yuki M."/>
            <person name="Deevong P."/>
            <person name="Inoue T."/>
            <person name="Kihara K."/>
            <person name="Lo N."/>
            <person name="Yamada A."/>
            <person name="Ohkuma M."/>
            <person name="Hongoh Y."/>
        </authorList>
    </citation>
    <scope>NUCLEOTIDE SEQUENCE [LARGE SCALE GENOMIC DNA]</scope>
    <source>
        <strain evidence="1">HsPyr-01</strain>
    </source>
</reference>
<gene>
    <name evidence="1" type="ORF">HP1_041</name>
</gene>
<sequence>MFCKNISTEWTVAKEDAYIAEYEAISRKYYGKTMDEELDKTKQAELEALKIRYGNPVIDWNARTIRLSGGYPDTGTGEINVWHQSGFTVGPKAIE</sequence>
<evidence type="ECO:0000313" key="1">
    <source>
        <dbReference type="EMBL" id="GBR72301.1"/>
    </source>
</evidence>
<organism evidence="1 2">
    <name type="scientific">Candidatus Termititenax spirochaetophilus</name>
    <dbReference type="NCBI Taxonomy" id="2218522"/>
    <lineage>
        <taxon>Bacteria</taxon>
        <taxon>Bacillati</taxon>
        <taxon>Candidatus Margulisiibacteriota</taxon>
        <taxon>Candidatus Termititenacia</taxon>
        <taxon>Candidatus Termititenacales</taxon>
        <taxon>Candidatus Termititenacaceae</taxon>
        <taxon>Candidatus Termititenax</taxon>
    </lineage>
</organism>
<protein>
    <submittedName>
        <fullName evidence="1">Uncharacterized protein</fullName>
    </submittedName>
</protein>
<name>A0A388T7K0_9BACT</name>
<dbReference type="AlphaFoldDB" id="A0A388T7K0"/>